<dbReference type="GeneID" id="14540381"/>
<proteinExistence type="predicted"/>
<keyword evidence="2" id="KW-1185">Reference proteome</keyword>
<dbReference type="HOGENOM" id="CLU_1461122_0_0_1"/>
<dbReference type="EMBL" id="HE681722">
    <property type="protein sequence ID" value="CCG23281.1"/>
    <property type="molecule type" value="Genomic_DNA"/>
</dbReference>
<dbReference type="AlphaFoldDB" id="H8X633"/>
<gene>
    <name evidence="1" type="ORF">CORT_0D04410</name>
</gene>
<dbReference type="KEGG" id="cot:CORT_0D04410"/>
<name>H8X633_CANO9</name>
<dbReference type="Proteomes" id="UP000005018">
    <property type="component" value="Chromosome 4"/>
</dbReference>
<accession>H8X633</accession>
<evidence type="ECO:0000313" key="1">
    <source>
        <dbReference type="EMBL" id="CCG23281.1"/>
    </source>
</evidence>
<reference evidence="1 2" key="1">
    <citation type="journal article" date="2012" name="PLoS ONE">
        <title>Sequence and analysis of the genome of the pathogenic yeast Candida orthopsilosis.</title>
        <authorList>
            <person name="Riccombeni A."/>
            <person name="Vidanes G."/>
            <person name="Proux-Wera E."/>
            <person name="Wolfe K.H."/>
            <person name="Butler G."/>
        </authorList>
    </citation>
    <scope>NUCLEOTIDE SEQUENCE [LARGE SCALE GENOMIC DNA]</scope>
    <source>
        <strain evidence="1 2">Co 90-125</strain>
    </source>
</reference>
<sequence>MLGSDHFEETILESDFENMNIGELHIIYEKRNKTRTDIYKAKVKAFFEDFIKGLGPKFQESFSKIANVSQIVNMAKRPHKSYPESGLLPILDEASLSIHSYCSNIDSKRTLINRNPITISLLFFPQECQLAEEKCSTSKMSKKMQNKTIWTTRFNLTLLFDIFISGLRESNLVLFQFGTRTCFDN</sequence>
<dbReference type="RefSeq" id="XP_003869416.1">
    <property type="nucleotide sequence ID" value="XM_003869367.1"/>
</dbReference>
<organism evidence="1 2">
    <name type="scientific">Candida orthopsilosis (strain 90-125)</name>
    <name type="common">Yeast</name>
    <dbReference type="NCBI Taxonomy" id="1136231"/>
    <lineage>
        <taxon>Eukaryota</taxon>
        <taxon>Fungi</taxon>
        <taxon>Dikarya</taxon>
        <taxon>Ascomycota</taxon>
        <taxon>Saccharomycotina</taxon>
        <taxon>Pichiomycetes</taxon>
        <taxon>Debaryomycetaceae</taxon>
        <taxon>Candida/Lodderomyces clade</taxon>
        <taxon>Candida</taxon>
    </lineage>
</organism>
<evidence type="ECO:0000313" key="2">
    <source>
        <dbReference type="Proteomes" id="UP000005018"/>
    </source>
</evidence>
<protein>
    <submittedName>
        <fullName evidence="1">Phosphatidylinositol-4-kinase</fullName>
    </submittedName>
</protein>